<dbReference type="Gene3D" id="1.10.10.10">
    <property type="entry name" value="Winged helix-like DNA-binding domain superfamily/Winged helix DNA-binding domain"/>
    <property type="match status" value="1"/>
</dbReference>
<dbReference type="Gene3D" id="3.40.50.1360">
    <property type="match status" value="1"/>
</dbReference>
<dbReference type="SUPFAM" id="SSF100950">
    <property type="entry name" value="NagB/RpiA/CoA transferase-like"/>
    <property type="match status" value="1"/>
</dbReference>
<evidence type="ECO:0000256" key="3">
    <source>
        <dbReference type="ARBA" id="ARBA00023125"/>
    </source>
</evidence>
<comment type="caution">
    <text evidence="7">The sequence shown here is derived from an EMBL/GenBank/DDBJ whole genome shotgun (WGS) entry which is preliminary data.</text>
</comment>
<proteinExistence type="inferred from homology"/>
<accession>A0ABS4YKR8</accession>
<keyword evidence="4" id="KW-0804">Transcription</keyword>
<dbReference type="Proteomes" id="UP000698222">
    <property type="component" value="Unassembled WGS sequence"/>
</dbReference>
<dbReference type="Pfam" id="PF04198">
    <property type="entry name" value="Sugar-bind"/>
    <property type="match status" value="1"/>
</dbReference>
<reference evidence="7 8" key="1">
    <citation type="submission" date="2021-03" db="EMBL/GenBank/DDBJ databases">
        <title>Sequencing the genomes of 1000 actinobacteria strains.</title>
        <authorList>
            <person name="Klenk H.-P."/>
        </authorList>
    </citation>
    <scope>NUCLEOTIDE SEQUENCE [LARGE SCALE GENOMIC DNA]</scope>
    <source>
        <strain evidence="7 8">DSM 14564</strain>
    </source>
</reference>
<dbReference type="GO" id="GO:0003677">
    <property type="term" value="F:DNA binding"/>
    <property type="evidence" value="ECO:0007669"/>
    <property type="project" value="UniProtKB-KW"/>
</dbReference>
<evidence type="ECO:0000313" key="7">
    <source>
        <dbReference type="EMBL" id="MBP2409085.1"/>
    </source>
</evidence>
<keyword evidence="8" id="KW-1185">Reference proteome</keyword>
<feature type="region of interest" description="Disordered" evidence="5">
    <location>
        <begin position="1"/>
        <end position="95"/>
    </location>
</feature>
<evidence type="ECO:0000259" key="6">
    <source>
        <dbReference type="Pfam" id="PF04198"/>
    </source>
</evidence>
<keyword evidence="3 7" id="KW-0238">DNA-binding</keyword>
<organism evidence="7 8">
    <name type="scientific">Brachybacterium fresconis</name>
    <dbReference type="NCBI Taxonomy" id="173363"/>
    <lineage>
        <taxon>Bacteria</taxon>
        <taxon>Bacillati</taxon>
        <taxon>Actinomycetota</taxon>
        <taxon>Actinomycetes</taxon>
        <taxon>Micrococcales</taxon>
        <taxon>Dermabacteraceae</taxon>
        <taxon>Brachybacterium</taxon>
    </lineage>
</organism>
<dbReference type="InterPro" id="IPR036388">
    <property type="entry name" value="WH-like_DNA-bd_sf"/>
</dbReference>
<sequence length="402" mass="40458">MARNGTMPGREDRPDGQVGSTSLDADGARGRASSASALSGQPGSDEGGASASEGAVGEDPSGGAGPSGGAIPSGGAGSTGGAGRSDGAPSGGVAGSGDGSLKATLASEYFLDGLSKVEIGRRHALSRFQVARLLDEARDEGIVRIQIVDPSAAGRDYATLAQQLGISSVTVAAARPGESMRAAIARQAAHLLTTRLREGGRLGVAWSRTLMHLPDTLEVLPAVDIVQLVGPLSAAGYSTAESSALVHTLGARSGGRVWALPTPLVVDSPQVAASLRSMEEVRTTLDAADALDVAVVSLGAWSAGASTLWARLGADEQRRAQEAGIVAEICGIMLGGTGAVWHSALEDRVIGVRADQLRRARVIAAAPAVGRPEAVIAAARSGLVDDIVLAPELADQVAALLE</sequence>
<dbReference type="InterPro" id="IPR037171">
    <property type="entry name" value="NagB/RpiA_transferase-like"/>
</dbReference>
<evidence type="ECO:0000256" key="1">
    <source>
        <dbReference type="ARBA" id="ARBA00010466"/>
    </source>
</evidence>
<feature type="compositionally biased region" description="Gly residues" evidence="5">
    <location>
        <begin position="60"/>
        <end position="95"/>
    </location>
</feature>
<gene>
    <name evidence="7" type="ORF">JOF44_001988</name>
</gene>
<feature type="domain" description="Sugar-binding" evidence="6">
    <location>
        <begin position="159"/>
        <end position="396"/>
    </location>
</feature>
<feature type="compositionally biased region" description="Low complexity" evidence="5">
    <location>
        <begin position="30"/>
        <end position="59"/>
    </location>
</feature>
<keyword evidence="2" id="KW-0805">Transcription regulation</keyword>
<evidence type="ECO:0000313" key="8">
    <source>
        <dbReference type="Proteomes" id="UP000698222"/>
    </source>
</evidence>
<dbReference type="PANTHER" id="PTHR34294:SF1">
    <property type="entry name" value="TRANSCRIPTIONAL REGULATOR LSRR"/>
    <property type="match status" value="1"/>
</dbReference>
<dbReference type="RefSeq" id="WP_245348912.1">
    <property type="nucleotide sequence ID" value="NZ_BAAAJV010000018.1"/>
</dbReference>
<dbReference type="PANTHER" id="PTHR34294">
    <property type="entry name" value="TRANSCRIPTIONAL REGULATOR-RELATED"/>
    <property type="match status" value="1"/>
</dbReference>
<protein>
    <submittedName>
        <fullName evidence="7">DNA-binding transcriptional regulator LsrR (DeoR family)</fullName>
    </submittedName>
</protein>
<comment type="similarity">
    <text evidence="1">Belongs to the SorC transcriptional regulatory family.</text>
</comment>
<dbReference type="InterPro" id="IPR051054">
    <property type="entry name" value="SorC_transcr_regulators"/>
</dbReference>
<dbReference type="InterPro" id="IPR007324">
    <property type="entry name" value="Sugar-bd_dom_put"/>
</dbReference>
<evidence type="ECO:0000256" key="5">
    <source>
        <dbReference type="SAM" id="MobiDB-lite"/>
    </source>
</evidence>
<dbReference type="EMBL" id="JAGIOC010000001">
    <property type="protein sequence ID" value="MBP2409085.1"/>
    <property type="molecule type" value="Genomic_DNA"/>
</dbReference>
<evidence type="ECO:0000256" key="2">
    <source>
        <dbReference type="ARBA" id="ARBA00023015"/>
    </source>
</evidence>
<name>A0ABS4YKR8_9MICO</name>
<evidence type="ECO:0000256" key="4">
    <source>
        <dbReference type="ARBA" id="ARBA00023163"/>
    </source>
</evidence>